<dbReference type="SUPFAM" id="SSF53474">
    <property type="entry name" value="alpha/beta-Hydrolases"/>
    <property type="match status" value="1"/>
</dbReference>
<dbReference type="Proteomes" id="UP001176517">
    <property type="component" value="Unassembled WGS sequence"/>
</dbReference>
<protein>
    <recommendedName>
        <fullName evidence="3">AB hydrolase-1 domain-containing protein</fullName>
    </recommendedName>
</protein>
<keyword evidence="2" id="KW-0732">Signal</keyword>
<feature type="domain" description="AB hydrolase-1" evidence="3">
    <location>
        <begin position="189"/>
        <end position="453"/>
    </location>
</feature>
<keyword evidence="5" id="KW-1185">Reference proteome</keyword>
<evidence type="ECO:0000256" key="2">
    <source>
        <dbReference type="SAM" id="SignalP"/>
    </source>
</evidence>
<name>A0AAN6GTB0_9BASI</name>
<comment type="caution">
    <text evidence="4">The sequence shown here is derived from an EMBL/GenBank/DDBJ whole genome shotgun (WGS) entry which is preliminary data.</text>
</comment>
<evidence type="ECO:0000256" key="1">
    <source>
        <dbReference type="SAM" id="MobiDB-lite"/>
    </source>
</evidence>
<feature type="signal peptide" evidence="2">
    <location>
        <begin position="1"/>
        <end position="17"/>
    </location>
</feature>
<feature type="compositionally biased region" description="Polar residues" evidence="1">
    <location>
        <begin position="481"/>
        <end position="497"/>
    </location>
</feature>
<dbReference type="Gene3D" id="3.40.50.1820">
    <property type="entry name" value="alpha/beta hydrolase"/>
    <property type="match status" value="1"/>
</dbReference>
<feature type="region of interest" description="Disordered" evidence="1">
    <location>
        <begin position="481"/>
        <end position="504"/>
    </location>
</feature>
<accession>A0AAN6GTB0</accession>
<gene>
    <name evidence="4" type="ORF">OC846_001669</name>
</gene>
<evidence type="ECO:0000313" key="4">
    <source>
        <dbReference type="EMBL" id="KAK0555509.1"/>
    </source>
</evidence>
<evidence type="ECO:0000313" key="5">
    <source>
        <dbReference type="Proteomes" id="UP001176517"/>
    </source>
</evidence>
<dbReference type="Pfam" id="PF12697">
    <property type="entry name" value="Abhydrolase_6"/>
    <property type="match status" value="1"/>
</dbReference>
<dbReference type="EMBL" id="JAPDMZ010000026">
    <property type="protein sequence ID" value="KAK0555509.1"/>
    <property type="molecule type" value="Genomic_DNA"/>
</dbReference>
<feature type="region of interest" description="Disordered" evidence="1">
    <location>
        <begin position="47"/>
        <end position="77"/>
    </location>
</feature>
<organism evidence="4 5">
    <name type="scientific">Tilletia horrida</name>
    <dbReference type="NCBI Taxonomy" id="155126"/>
    <lineage>
        <taxon>Eukaryota</taxon>
        <taxon>Fungi</taxon>
        <taxon>Dikarya</taxon>
        <taxon>Basidiomycota</taxon>
        <taxon>Ustilaginomycotina</taxon>
        <taxon>Exobasidiomycetes</taxon>
        <taxon>Tilletiales</taxon>
        <taxon>Tilletiaceae</taxon>
        <taxon>Tilletia</taxon>
    </lineage>
</organism>
<reference evidence="4" key="1">
    <citation type="journal article" date="2023" name="PhytoFront">
        <title>Draft Genome Resources of Seven Strains of Tilletia horrida, Causal Agent of Kernel Smut of Rice.</title>
        <authorList>
            <person name="Khanal S."/>
            <person name="Antony Babu S."/>
            <person name="Zhou X.G."/>
        </authorList>
    </citation>
    <scope>NUCLEOTIDE SEQUENCE</scope>
    <source>
        <strain evidence="4">TX6</strain>
    </source>
</reference>
<dbReference type="InterPro" id="IPR029058">
    <property type="entry name" value="AB_hydrolase_fold"/>
</dbReference>
<evidence type="ECO:0000259" key="3">
    <source>
        <dbReference type="Pfam" id="PF12697"/>
    </source>
</evidence>
<sequence length="504" mass="53401">MRAFSFAVLSLFAVANAAVVQPRQTSFSSSPLIPASTSAASAAASSSGSVAASTTTSSTTSASTTSTTSSSTPTTTVSYVEPSASAIGYDTIGQPNGNETDSVSNARCTRQTYQVPINVTQTSYDTVKLGVEPSTNQTRITEIFVEYLTAPQNFTQAYVNGTVDVAQTFNISGIYCEPTNTTSNGILQLLVHGVGFDNSYWNIQSEEFDLPEANYSYAYQAAQLGYSTFRYDRIGCGQSEIPADGYNLVQANTEVAILENIAERVRNTTDIGGKSWNKTVLVGHSYGSAQSQRLSQLRPELIDALVLTGYSTSQTGFPYLLLGGAYTQAGLVFDRFANISKHWLVTATQYTDQVGFVYPPSVTPNTTEYVRATANPVTQGTFFSIGAIGAPAENYTGPVQVVLGEKDFIFAFENPYSNGSDFATLAIEQLYPSAASGSIGSIIPATGHGINFHTTAPLAYNATFSWLNSTFFGNGSTTAAPGNGTGSNSTASPTARSFTPFELI</sequence>
<proteinExistence type="predicted"/>
<dbReference type="InterPro" id="IPR000073">
    <property type="entry name" value="AB_hydrolase_1"/>
</dbReference>
<feature type="chain" id="PRO_5043023190" description="AB hydrolase-1 domain-containing protein" evidence="2">
    <location>
        <begin position="18"/>
        <end position="504"/>
    </location>
</feature>
<dbReference type="AlphaFoldDB" id="A0AAN6GTB0"/>